<dbReference type="InterPro" id="IPR002840">
    <property type="entry name" value="PMDh-S-like_dom"/>
</dbReference>
<keyword evidence="13" id="KW-1185">Reference proteome</keyword>
<evidence type="ECO:0000256" key="5">
    <source>
        <dbReference type="ARBA" id="ARBA00046333"/>
    </source>
</evidence>
<dbReference type="AlphaFoldDB" id="A0A3R9QTT7"/>
<dbReference type="EMBL" id="RCOS01000173">
    <property type="protein sequence ID" value="RSN71524.1"/>
    <property type="molecule type" value="Genomic_DNA"/>
</dbReference>
<comment type="caution">
    <text evidence="11">The sequence shown here is derived from an EMBL/GenBank/DDBJ whole genome shotgun (WGS) entry which is preliminary data.</text>
</comment>
<evidence type="ECO:0000256" key="2">
    <source>
        <dbReference type="ARBA" id="ARBA00023239"/>
    </source>
</evidence>
<name>A0A3R9QTT7_9CREN</name>
<evidence type="ECO:0000256" key="4">
    <source>
        <dbReference type="ARBA" id="ARBA00045299"/>
    </source>
</evidence>
<evidence type="ECO:0000256" key="6">
    <source>
        <dbReference type="ARBA" id="ARBA00046520"/>
    </source>
</evidence>
<dbReference type="PANTHER" id="PTHR36577:SF3">
    <property type="entry name" value="DUF521 DOMAIN PROTEIN (AFU_ORTHOLOGUE AFUA_6G00490)"/>
    <property type="match status" value="1"/>
</dbReference>
<accession>A0A3R9QTT7</accession>
<comment type="catalytic activity">
    <reaction evidence="3">
        <text>(R)-5-phosphomevalonate = (2E)-3-methyl-5-phosphooxypent-2-enoate + H2O</text>
        <dbReference type="Rhea" id="RHEA:78975"/>
        <dbReference type="ChEBI" id="CHEBI:15377"/>
        <dbReference type="ChEBI" id="CHEBI:58146"/>
        <dbReference type="ChEBI" id="CHEBI:229665"/>
        <dbReference type="EC" id="4.2.1.182"/>
    </reaction>
    <physiologicalReaction direction="left-to-right" evidence="3">
        <dbReference type="Rhea" id="RHEA:78976"/>
    </physiologicalReaction>
</comment>
<feature type="domain" description="Phosphomevalonate dehydratase large subunit-like" evidence="10">
    <location>
        <begin position="115"/>
        <end position="477"/>
    </location>
</feature>
<dbReference type="PANTHER" id="PTHR36577">
    <property type="entry name" value="DUF521 DOMAIN PROTEIN (AFU_ORTHOLOGUE AFUA_6G00490)"/>
    <property type="match status" value="1"/>
</dbReference>
<evidence type="ECO:0000313" key="11">
    <source>
        <dbReference type="EMBL" id="RSN71524.1"/>
    </source>
</evidence>
<feature type="domain" description="Phosphomevalonate dehydratase small subunit-like" evidence="9">
    <location>
        <begin position="15"/>
        <end position="92"/>
    </location>
</feature>
<protein>
    <recommendedName>
        <fullName evidence="8">Phosphomevalonate dehydratase large subunit</fullName>
        <ecNumber evidence="7">4.2.1.182</ecNumber>
    </recommendedName>
</protein>
<reference evidence="11 13" key="1">
    <citation type="submission" date="2018-10" db="EMBL/GenBank/DDBJ databases">
        <title>Co-occurring genomic capacity for anaerobic methane metabolism and dissimilatory sulfite reduction discovered in the Korarchaeota.</title>
        <authorList>
            <person name="Mckay L.J."/>
            <person name="Dlakic M."/>
            <person name="Fields M.W."/>
            <person name="Delmont T.O."/>
            <person name="Eren A.M."/>
            <person name="Jay Z.J."/>
            <person name="Klingelsmith K.B."/>
            <person name="Rusch D.B."/>
            <person name="Inskeep W.P."/>
        </authorList>
    </citation>
    <scope>NUCLEOTIDE SEQUENCE [LARGE SCALE GENOMIC DNA]</scope>
    <source>
        <strain evidence="11 13">MDKW</strain>
    </source>
</reference>
<dbReference type="Pfam" id="PF01989">
    <property type="entry name" value="AcnX_swivel_put"/>
    <property type="match status" value="1"/>
</dbReference>
<gene>
    <name evidence="11" type="ORF">D6D85_15800</name>
    <name evidence="12" type="ORF">EF810_03195</name>
</gene>
<proteinExistence type="inferred from homology"/>
<dbReference type="Proteomes" id="UP000277582">
    <property type="component" value="Unassembled WGS sequence"/>
</dbReference>
<dbReference type="Gene3D" id="3.50.30.10">
    <property type="entry name" value="Phosphohistidine domain"/>
    <property type="match status" value="1"/>
</dbReference>
<comment type="function">
    <text evidence="4">Component of a hydro-lyase that catalyzes the dehydration of mevalonate 5-phosphate (MVA5P) to form trans-anhydromevalonate 5-phosphate (tAHMP). Involved in the archaeal mevalonate (MVA) pathway, which provides fundamental precursors for isoprenoid biosynthesis, such as isopentenyl diphosphate (IPP) and dimethylallyl diphosphate (DMAPP).</text>
</comment>
<evidence type="ECO:0000256" key="8">
    <source>
        <dbReference type="ARBA" id="ARBA00047196"/>
    </source>
</evidence>
<evidence type="ECO:0000256" key="3">
    <source>
        <dbReference type="ARBA" id="ARBA00045120"/>
    </source>
</evidence>
<comment type="similarity">
    <text evidence="5">Belongs to the AcnX type II large subunit family.</text>
</comment>
<evidence type="ECO:0000259" key="10">
    <source>
        <dbReference type="Pfam" id="PF04412"/>
    </source>
</evidence>
<dbReference type="Pfam" id="PF04412">
    <property type="entry name" value="AcnX"/>
    <property type="match status" value="1"/>
</dbReference>
<keyword evidence="1" id="KW-0408">Iron</keyword>
<reference evidence="12 14" key="2">
    <citation type="journal article" date="2019" name="Nat. Microbiol.">
        <title>Wide diversity of methane and short-chain alkane metabolisms in uncultured archaea.</title>
        <authorList>
            <person name="Borrel G."/>
            <person name="Adam P.S."/>
            <person name="McKay L.J."/>
            <person name="Chen L.X."/>
            <person name="Sierra-Garcia I.N."/>
            <person name="Sieber C.M."/>
            <person name="Letourneur Q."/>
            <person name="Ghozlane A."/>
            <person name="Andersen G.L."/>
            <person name="Li W.J."/>
            <person name="Hallam S.J."/>
            <person name="Muyzer G."/>
            <person name="de Oliveira V.M."/>
            <person name="Inskeep W.P."/>
            <person name="Banfield J.F."/>
            <person name="Gribaldo S."/>
        </authorList>
    </citation>
    <scope>NUCLEOTIDE SEQUENCE [LARGE SCALE GENOMIC DNA]</scope>
    <source>
        <strain evidence="12">NM4</strain>
    </source>
</reference>
<sequence>MRGGLLEILVLGKPISWLDGVDVRTGEIVQRDHPQRGTSIAGRAIKIPHSIGSTVGAYTFFKLVRNKAAPRKIILEKPDSITMAAVLAGIPVEMEHEGPVEELKVEGVPENFVRYLEKEASFSSARGFVRINSVHLSGISYATIGEEGLDFLKKVSKDARFRVLATTNPAGMDLKRWRKMGIPEDFAEKQLRIVRLLLKMGAVPTFTCTPYLAGNLPTFGEHICWGESSAVSFVNSVIGARTNREGSIKGIVAATVGYTPLYGKHLDEERIPNLKVDMAGLKGFTEFSLAGYIIGREYPSAVPFVEGVHPSYEELKAFGAAAAASGGIELFHIEGFTPEAHIFSVSGNEKLKVEGSDIIEAREELSSYNGDPDLIAVGCPHLSMKELMYLAELSNGKRTKIKFWAFTSRSVLAQCQGTVKMLEKAGIEVYADTCMVVSPLEKIGFRRVVTNSAKAAKYLRDLRGLDVMILPLEEIVKRFFIS</sequence>
<comment type="subunit">
    <text evidence="6">Heterodimer composed of a large subunit (PMDh-L) and a small subunit (PMDh-S).</text>
</comment>
<evidence type="ECO:0000256" key="7">
    <source>
        <dbReference type="ARBA" id="ARBA00047176"/>
    </source>
</evidence>
<dbReference type="InterPro" id="IPR007506">
    <property type="entry name" value="PMDh-L-like_dom"/>
</dbReference>
<evidence type="ECO:0000313" key="13">
    <source>
        <dbReference type="Proteomes" id="UP000277582"/>
    </source>
</evidence>
<organism evidence="11 13">
    <name type="scientific">Candidatus Methanodesulfokora washburnensis</name>
    <dbReference type="NCBI Taxonomy" id="2478471"/>
    <lineage>
        <taxon>Archaea</taxon>
        <taxon>Thermoproteota</taxon>
        <taxon>Candidatus Korarchaeia</taxon>
        <taxon>Candidatus Korarchaeia incertae sedis</taxon>
        <taxon>Candidatus Methanodesulfokora</taxon>
    </lineage>
</organism>
<dbReference type="GO" id="GO:0016829">
    <property type="term" value="F:lyase activity"/>
    <property type="evidence" value="ECO:0007669"/>
    <property type="project" value="UniProtKB-KW"/>
</dbReference>
<dbReference type="EC" id="4.2.1.182" evidence="7"/>
<evidence type="ECO:0000313" key="14">
    <source>
        <dbReference type="Proteomes" id="UP000316217"/>
    </source>
</evidence>
<evidence type="ECO:0000259" key="9">
    <source>
        <dbReference type="Pfam" id="PF01989"/>
    </source>
</evidence>
<keyword evidence="2" id="KW-0456">Lyase</keyword>
<dbReference type="EMBL" id="RXII01000049">
    <property type="protein sequence ID" value="RZN62299.1"/>
    <property type="molecule type" value="Genomic_DNA"/>
</dbReference>
<evidence type="ECO:0000313" key="12">
    <source>
        <dbReference type="EMBL" id="RZN62299.1"/>
    </source>
</evidence>
<dbReference type="Proteomes" id="UP000316217">
    <property type="component" value="Unassembled WGS sequence"/>
</dbReference>
<evidence type="ECO:0000256" key="1">
    <source>
        <dbReference type="ARBA" id="ARBA00023004"/>
    </source>
</evidence>
<dbReference type="SUPFAM" id="SSF52016">
    <property type="entry name" value="LeuD/IlvD-like"/>
    <property type="match status" value="1"/>
</dbReference>